<dbReference type="Proteomes" id="UP000190911">
    <property type="component" value="Chromosome I"/>
</dbReference>
<dbReference type="NCBIfam" id="NF004402">
    <property type="entry name" value="PRK05758.2-2"/>
    <property type="match status" value="1"/>
</dbReference>
<dbReference type="AlphaFoldDB" id="A0A1M7H7W4"/>
<keyword evidence="4 8" id="KW-0406">Ion transport</keyword>
<dbReference type="InterPro" id="IPR026015">
    <property type="entry name" value="ATP_synth_OSCP/delta_N_sf"/>
</dbReference>
<evidence type="ECO:0000256" key="3">
    <source>
        <dbReference type="ARBA" id="ARBA00022781"/>
    </source>
</evidence>
<evidence type="ECO:0000256" key="2">
    <source>
        <dbReference type="ARBA" id="ARBA00022448"/>
    </source>
</evidence>
<dbReference type="InParanoid" id="A0A1M7H7W4"/>
<keyword evidence="7 8" id="KW-0066">ATP synthesis</keyword>
<dbReference type="PROSITE" id="PS00389">
    <property type="entry name" value="ATPASE_DELTA"/>
    <property type="match status" value="1"/>
</dbReference>
<dbReference type="Pfam" id="PF00213">
    <property type="entry name" value="OSCP"/>
    <property type="match status" value="1"/>
</dbReference>
<dbReference type="InterPro" id="IPR000711">
    <property type="entry name" value="ATPase_OSCP/dsu"/>
</dbReference>
<proteinExistence type="inferred from homology"/>
<evidence type="ECO:0000256" key="1">
    <source>
        <dbReference type="ARBA" id="ARBA00004370"/>
    </source>
</evidence>
<gene>
    <name evidence="8" type="primary">atpH</name>
    <name evidence="9" type="ORF">SAMN05878437_1947</name>
</gene>
<name>A0A1M7H7W4_9GAMM</name>
<keyword evidence="10" id="KW-1185">Reference proteome</keyword>
<keyword evidence="6 8" id="KW-0139">CF(1)</keyword>
<keyword evidence="3 8" id="KW-0375">Hydrogen ion transport</keyword>
<dbReference type="InterPro" id="IPR020781">
    <property type="entry name" value="ATPase_OSCP/d_CS"/>
</dbReference>
<comment type="subcellular location">
    <subcellularLocation>
        <location evidence="8">Cell membrane</location>
        <topology evidence="8">Peripheral membrane protein</topology>
    </subcellularLocation>
    <subcellularLocation>
        <location evidence="1">Membrane</location>
    </subcellularLocation>
</comment>
<evidence type="ECO:0000256" key="8">
    <source>
        <dbReference type="HAMAP-Rule" id="MF_01416"/>
    </source>
</evidence>
<dbReference type="Gene3D" id="1.10.520.20">
    <property type="entry name" value="N-terminal domain of the delta subunit of the F1F0-ATP synthase"/>
    <property type="match status" value="1"/>
</dbReference>
<dbReference type="RefSeq" id="WP_079553237.1">
    <property type="nucleotide sequence ID" value="NZ_LT670847.1"/>
</dbReference>
<dbReference type="GO" id="GO:0046933">
    <property type="term" value="F:proton-transporting ATP synthase activity, rotational mechanism"/>
    <property type="evidence" value="ECO:0007669"/>
    <property type="project" value="UniProtKB-UniRule"/>
</dbReference>
<dbReference type="PRINTS" id="PR00125">
    <property type="entry name" value="ATPASEDELTA"/>
</dbReference>
<dbReference type="GO" id="GO:0005886">
    <property type="term" value="C:plasma membrane"/>
    <property type="evidence" value="ECO:0007669"/>
    <property type="project" value="UniProtKB-SubCell"/>
</dbReference>
<evidence type="ECO:0000256" key="6">
    <source>
        <dbReference type="ARBA" id="ARBA00023196"/>
    </source>
</evidence>
<evidence type="ECO:0000256" key="4">
    <source>
        <dbReference type="ARBA" id="ARBA00023065"/>
    </source>
</evidence>
<dbReference type="NCBIfam" id="TIGR01145">
    <property type="entry name" value="ATP_synt_delta"/>
    <property type="match status" value="1"/>
</dbReference>
<protein>
    <recommendedName>
        <fullName evidence="8">ATP synthase subunit delta</fullName>
    </recommendedName>
    <alternativeName>
        <fullName evidence="8">ATP synthase F(1) sector subunit delta</fullName>
    </alternativeName>
    <alternativeName>
        <fullName evidence="8">F-type ATPase subunit delta</fullName>
        <shortName evidence="8">F-ATPase subunit delta</shortName>
    </alternativeName>
</protein>
<dbReference type="GO" id="GO:0045259">
    <property type="term" value="C:proton-transporting ATP synthase complex"/>
    <property type="evidence" value="ECO:0007669"/>
    <property type="project" value="UniProtKB-KW"/>
</dbReference>
<dbReference type="PANTHER" id="PTHR11910">
    <property type="entry name" value="ATP SYNTHASE DELTA CHAIN"/>
    <property type="match status" value="1"/>
</dbReference>
<evidence type="ECO:0000256" key="7">
    <source>
        <dbReference type="ARBA" id="ARBA00023310"/>
    </source>
</evidence>
<comment type="similarity">
    <text evidence="8">Belongs to the ATPase delta chain family.</text>
</comment>
<keyword evidence="2 8" id="KW-0813">Transport</keyword>
<dbReference type="SUPFAM" id="SSF47928">
    <property type="entry name" value="N-terminal domain of the delta subunit of the F1F0-ATP synthase"/>
    <property type="match status" value="1"/>
</dbReference>
<keyword evidence="8" id="KW-1003">Cell membrane</keyword>
<sequence length="183" mass="19722">MAEQFTVARPYAKAAFEYARDHDALPAWSDALTLLGQVTLDADASRLLSSPRLANEQKVAFLTGLLADGKAAKGAGKGLERFLANLAGQHRLGALGAIAAQFEQLRAEHEQRIDVNVTSAFKLDEKQQTTLLNALKKRLNRDISITTQVDKSLIGGAILRAGDTVIDGSVRGRLNRLSEALTT</sequence>
<evidence type="ECO:0000313" key="10">
    <source>
        <dbReference type="Proteomes" id="UP000190911"/>
    </source>
</evidence>
<dbReference type="OrthoDB" id="9816221at2"/>
<evidence type="ECO:0000256" key="5">
    <source>
        <dbReference type="ARBA" id="ARBA00023136"/>
    </source>
</evidence>
<evidence type="ECO:0000313" key="9">
    <source>
        <dbReference type="EMBL" id="SHM24429.1"/>
    </source>
</evidence>
<comment type="function">
    <text evidence="8">This protein is part of the stalk that links CF(0) to CF(1). It either transmits conformational changes from CF(0) to CF(1) or is implicated in proton conduction.</text>
</comment>
<comment type="function">
    <text evidence="8">F(1)F(0) ATP synthase produces ATP from ADP in the presence of a proton or sodium gradient. F-type ATPases consist of two structural domains, F(1) containing the extramembraneous catalytic core and F(0) containing the membrane proton channel, linked together by a central stalk and a peripheral stalk. During catalysis, ATP synthesis in the catalytic domain of F(1) is coupled via a rotary mechanism of the central stalk subunits to proton translocation.</text>
</comment>
<accession>A0A1M7H7W4</accession>
<dbReference type="STRING" id="29571.SAMN05878437_1947"/>
<dbReference type="EMBL" id="LT670847">
    <property type="protein sequence ID" value="SHM24429.1"/>
    <property type="molecule type" value="Genomic_DNA"/>
</dbReference>
<reference evidence="9 10" key="1">
    <citation type="submission" date="2016-11" db="EMBL/GenBank/DDBJ databases">
        <authorList>
            <person name="Jaros S."/>
            <person name="Januszkiewicz K."/>
            <person name="Wedrychowicz H."/>
        </authorList>
    </citation>
    <scope>NUCLEOTIDE SEQUENCE [LARGE SCALE GENOMIC DNA]</scope>
    <source>
        <strain evidence="9 10">ACAM 12</strain>
    </source>
</reference>
<dbReference type="HAMAP" id="MF_01416">
    <property type="entry name" value="ATP_synth_delta_bact"/>
    <property type="match status" value="1"/>
</dbReference>
<dbReference type="FunCoup" id="A0A1M7H7W4">
    <property type="interactions" value="412"/>
</dbReference>
<keyword evidence="5 8" id="KW-0472">Membrane</keyword>
<organism evidence="9 10">
    <name type="scientific">Vreelandella subglaciescola</name>
    <dbReference type="NCBI Taxonomy" id="29571"/>
    <lineage>
        <taxon>Bacteria</taxon>
        <taxon>Pseudomonadati</taxon>
        <taxon>Pseudomonadota</taxon>
        <taxon>Gammaproteobacteria</taxon>
        <taxon>Oceanospirillales</taxon>
        <taxon>Halomonadaceae</taxon>
        <taxon>Vreelandella</taxon>
    </lineage>
</organism>